<feature type="compositionally biased region" description="Low complexity" evidence="1">
    <location>
        <begin position="594"/>
        <end position="606"/>
    </location>
</feature>
<dbReference type="STRING" id="329884.A0A4V5NEM2"/>
<feature type="region of interest" description="Disordered" evidence="1">
    <location>
        <begin position="796"/>
        <end position="816"/>
    </location>
</feature>
<gene>
    <name evidence="2" type="ORF">B0A55_09191</name>
</gene>
<dbReference type="PANTHER" id="PTHR40018:SF1">
    <property type="entry name" value="[PSI+] INDUCTION PROTEIN 2"/>
    <property type="match status" value="1"/>
</dbReference>
<name>A0A4V5NEM2_9PEZI</name>
<feature type="region of interest" description="Disordered" evidence="1">
    <location>
        <begin position="1609"/>
        <end position="1644"/>
    </location>
</feature>
<feature type="region of interest" description="Disordered" evidence="1">
    <location>
        <begin position="882"/>
        <end position="919"/>
    </location>
</feature>
<feature type="region of interest" description="Disordered" evidence="1">
    <location>
        <begin position="944"/>
        <end position="1033"/>
    </location>
</feature>
<feature type="compositionally biased region" description="Low complexity" evidence="1">
    <location>
        <begin position="950"/>
        <end position="979"/>
    </location>
</feature>
<dbReference type="GO" id="GO:0005886">
    <property type="term" value="C:plasma membrane"/>
    <property type="evidence" value="ECO:0007669"/>
    <property type="project" value="TreeGrafter"/>
</dbReference>
<feature type="compositionally biased region" description="Pro residues" evidence="1">
    <location>
        <begin position="1629"/>
        <end position="1644"/>
    </location>
</feature>
<feature type="region of interest" description="Disordered" evidence="1">
    <location>
        <begin position="1"/>
        <end position="95"/>
    </location>
</feature>
<feature type="region of interest" description="Disordered" evidence="1">
    <location>
        <begin position="829"/>
        <end position="866"/>
    </location>
</feature>
<feature type="compositionally biased region" description="Basic and acidic residues" evidence="1">
    <location>
        <begin position="1196"/>
        <end position="1208"/>
    </location>
</feature>
<feature type="compositionally biased region" description="Basic and acidic residues" evidence="1">
    <location>
        <begin position="110"/>
        <end position="125"/>
    </location>
</feature>
<feature type="compositionally biased region" description="Basic residues" evidence="1">
    <location>
        <begin position="32"/>
        <end position="50"/>
    </location>
</feature>
<feature type="compositionally biased region" description="Basic and acidic residues" evidence="1">
    <location>
        <begin position="85"/>
        <end position="95"/>
    </location>
</feature>
<feature type="compositionally biased region" description="Low complexity" evidence="1">
    <location>
        <begin position="54"/>
        <end position="83"/>
    </location>
</feature>
<feature type="compositionally biased region" description="Basic and acidic residues" evidence="1">
    <location>
        <begin position="574"/>
        <end position="585"/>
    </location>
</feature>
<evidence type="ECO:0000313" key="2">
    <source>
        <dbReference type="EMBL" id="TKA67829.1"/>
    </source>
</evidence>
<sequence>MQTHLAHLNDHEDHLPPRNPRPAELDTEHGPKPARKIGNRRQKERRRPKRKEQNATPATNTPMTNTPTSRLPRPTTTTSTTTTKQAEDQHVREVEHELDSYMTVRDATRLGHDRKGRRGLEHGDETPPPAPPIPQQDIDLQDFVDEAKCAWRDRVKSVLRAPGSEHLLNKFSSALLSPADRASHPRLNKLPFPTLEEVKAAIPTTGVEIHDLFQTFEVHQIDGREDELDALLFRASHFDHMAGRLFPGALPTADEVQPVVPEQGVPAAPGDLVDKTVKAAVPEEGISATDLASAVRRQALGRPEELMGITKMITKRDPATGLPLLVPPTDNSTIADSTPTAEELQAAIPEQGIDPGDLVPWLGPRCSGDMVLLSALTGEVGRVSRAAGLVVRRRVEDELAGGVVGPIAAAWRQHPGSSAPWSQVEGFAMSAPVSETVVSSKGVGSAESILQSVSTQNTEGIDIGVADASPADIELVNDSVDATSSKPVARHAANGGDLKVSEGTEVVQDNGIGPAAEPAEGVDLNSGVDDTSSSKPSAPDQIDEATALPDLPPLARGEQSRLEQKITDGALHSPQREPAEDHAQEDGSEWEDLPPSASIAPTASAPKARAVHRRRQTRGTVQIAERRAAAAAQTRPQQTARKQARNQREEMQAFAGDLVAMVCGLLPAITRDQGYRFYERLLHDYQPHKISERGRADWSQGDTTTVTTMATLLWQRDLASDAAGVKTTFSSWDSCMTKAYCKWPVIVAIILASLIALSLLWCLFRCLCCGAECCCGCLACCNACCPSPRRGGSKRVNNNDGYYQQPPPQPVIQPYPQYQSAPPPIYAAAGGYRGAQPPQTATFDAPGHKKYNEDALPPMPSWDNATSKHIEDDDVELEKLDHPQAQQQQSLLPHQDDRDPYNYYQQQPQQQAAAAAAAGDLGTMHATPYHDYDQHRQYAASPIPTTAQNSAYPPTYHTSPTSPMYAPPQQQQQQQQQWGTGSGTGGGYAPSVAPSYHTTAQQPGFMMSPPPPSQPQSAGVSRKPVQGPTLRDLLPNLDLKSSLSRLTVSALQKRLEKAKGESAQWLSVGSKDYSFEMVKGLLGDAGVALEGRGEGEVVLGLPESRSVDGGDSTGDVEGEISSAVVSKEGAGLEVDGVKRKASSMEDATANLEVTPSSESRETKRQRAASPNGEMPDAHEQGASSSKASTDPSATKPAERKPRTPRKPDTPAARRAKMSTIESMSLAEAVLYTDAAEFEASRARQTKEKARQAREKAAARKEAKVEAEKKKEVQSTTEEEKSSTKTTAEAEGQTVPAKGVVLTAEQRLAVDIKAADEQLKWYREVLRERTLLGERSTKYYSRREDIFTDEQKANLKALAKTCPRYLYHVHSTNGQRHTRGSASEQQMQPAAAVDNNPLHASIYAFPTLSSLIINFGHRILWDIRKADQFTSYTTSLLFALVHALGRETRGETGITISLLDTRLARDPTGAPAEFCYVPDLKKHLGVLDWVGWSDMPLSKLRSPWYTHEYVAHGVVDLDPGSAMRKVPFEDFVSLGLYEFAPGLYEEEEEAEMRKLYNRCLQLRYLWYHPRPRPIRRPAVSGETAATKQLVAVDGETSRTDLATTTIRAATPTDQALAAKRATTSTHPRTKPTPEPPTRPPQPPKPFNLDFLNHAARLARLFNPFAGPPEPDAPATQEIPPTHPQVFLDLVGLSNRQKNDEVFTEYIRTHFTAPQVQDLLYPSMNRIPCNLPETMQSLDRLREACASLGVVPGPGGTEVAMVDVEFDIEGVWHGEIKRIRARVEAGVSEEEVVAAAAAGVEDGGEEDIAAAAVEEGGYEEPGTGRVEADEEFSGANAIEDEASIGISGEEVELAIATDR</sequence>
<organism evidence="2 3">
    <name type="scientific">Friedmanniomyces simplex</name>
    <dbReference type="NCBI Taxonomy" id="329884"/>
    <lineage>
        <taxon>Eukaryota</taxon>
        <taxon>Fungi</taxon>
        <taxon>Dikarya</taxon>
        <taxon>Ascomycota</taxon>
        <taxon>Pezizomycotina</taxon>
        <taxon>Dothideomycetes</taxon>
        <taxon>Dothideomycetidae</taxon>
        <taxon>Mycosphaerellales</taxon>
        <taxon>Teratosphaeriaceae</taxon>
        <taxon>Friedmanniomyces</taxon>
    </lineage>
</organism>
<feature type="region of interest" description="Disordered" evidence="1">
    <location>
        <begin position="110"/>
        <end position="135"/>
    </location>
</feature>
<feature type="compositionally biased region" description="Basic and acidic residues" evidence="1">
    <location>
        <begin position="1239"/>
        <end position="1282"/>
    </location>
</feature>
<feature type="region of interest" description="Disordered" evidence="1">
    <location>
        <begin position="509"/>
        <end position="553"/>
    </location>
</feature>
<comment type="caution">
    <text evidence="2">The sequence shown here is derived from an EMBL/GenBank/DDBJ whole genome shotgun (WGS) entry which is preliminary data.</text>
</comment>
<feature type="region of interest" description="Disordered" evidence="1">
    <location>
        <begin position="569"/>
        <end position="647"/>
    </location>
</feature>
<dbReference type="OrthoDB" id="5401332at2759"/>
<feature type="region of interest" description="Disordered" evidence="1">
    <location>
        <begin position="1136"/>
        <end position="1219"/>
    </location>
</feature>
<feature type="compositionally biased region" description="Polar residues" evidence="1">
    <location>
        <begin position="1181"/>
        <end position="1192"/>
    </location>
</feature>
<dbReference type="EMBL" id="NAJQ01000547">
    <property type="protein sequence ID" value="TKA67829.1"/>
    <property type="molecule type" value="Genomic_DNA"/>
</dbReference>
<evidence type="ECO:0000256" key="1">
    <source>
        <dbReference type="SAM" id="MobiDB-lite"/>
    </source>
</evidence>
<keyword evidence="3" id="KW-1185">Reference proteome</keyword>
<feature type="region of interest" description="Disordered" evidence="1">
    <location>
        <begin position="1239"/>
        <end position="1291"/>
    </location>
</feature>
<feature type="compositionally biased region" description="Low complexity" evidence="1">
    <location>
        <begin position="883"/>
        <end position="893"/>
    </location>
</feature>
<accession>A0A4V5NEM2</accession>
<protein>
    <submittedName>
        <fullName evidence="2">Uncharacterized protein</fullName>
    </submittedName>
</protein>
<dbReference type="InterPro" id="IPR037504">
    <property type="entry name" value="PSI_induc_2"/>
</dbReference>
<feature type="compositionally biased region" description="Low complexity" evidence="1">
    <location>
        <begin position="629"/>
        <end position="641"/>
    </location>
</feature>
<dbReference type="GO" id="GO:0005935">
    <property type="term" value="C:cellular bud neck"/>
    <property type="evidence" value="ECO:0007669"/>
    <property type="project" value="TreeGrafter"/>
</dbReference>
<reference evidence="2 3" key="1">
    <citation type="submission" date="2017-03" db="EMBL/GenBank/DDBJ databases">
        <title>Genomes of endolithic fungi from Antarctica.</title>
        <authorList>
            <person name="Coleine C."/>
            <person name="Masonjones S."/>
            <person name="Stajich J.E."/>
        </authorList>
    </citation>
    <scope>NUCLEOTIDE SEQUENCE [LARGE SCALE GENOMIC DNA]</scope>
    <source>
        <strain evidence="2 3">CCFEE 5184</strain>
    </source>
</reference>
<feature type="compositionally biased region" description="Low complexity" evidence="1">
    <location>
        <begin position="905"/>
        <end position="918"/>
    </location>
</feature>
<proteinExistence type="predicted"/>
<dbReference type="PANTHER" id="PTHR40018">
    <property type="entry name" value="[PSI+] INDUCTION PROTEIN 2"/>
    <property type="match status" value="1"/>
</dbReference>
<feature type="compositionally biased region" description="Low complexity" evidence="1">
    <location>
        <begin position="829"/>
        <end position="839"/>
    </location>
</feature>
<feature type="compositionally biased region" description="Basic and acidic residues" evidence="1">
    <location>
        <begin position="7"/>
        <end position="31"/>
    </location>
</feature>
<evidence type="ECO:0000313" key="3">
    <source>
        <dbReference type="Proteomes" id="UP000309340"/>
    </source>
</evidence>
<dbReference type="Proteomes" id="UP000309340">
    <property type="component" value="Unassembled WGS sequence"/>
</dbReference>